<dbReference type="GO" id="GO:0003676">
    <property type="term" value="F:nucleic acid binding"/>
    <property type="evidence" value="ECO:0007669"/>
    <property type="project" value="InterPro"/>
</dbReference>
<dbReference type="InterPro" id="IPR018846">
    <property type="entry name" value="Beta-prop_RSE1/DDB1/CPSF1_1st"/>
</dbReference>
<feature type="domain" description="RSE1/DDB1/CPSF1 C-terminal" evidence="5">
    <location>
        <begin position="1213"/>
        <end position="1441"/>
    </location>
</feature>
<comment type="subcellular location">
    <subcellularLocation>
        <location evidence="1">Nucleus</location>
    </subcellularLocation>
</comment>
<organism evidence="7">
    <name type="scientific">Chromera velia CCMP2878</name>
    <dbReference type="NCBI Taxonomy" id="1169474"/>
    <lineage>
        <taxon>Eukaryota</taxon>
        <taxon>Sar</taxon>
        <taxon>Alveolata</taxon>
        <taxon>Colpodellida</taxon>
        <taxon>Chromeraceae</taxon>
        <taxon>Chromera</taxon>
    </lineage>
</organism>
<dbReference type="EMBL" id="CDMZ01005819">
    <property type="protein sequence ID" value="CEM54802.1"/>
    <property type="molecule type" value="Genomic_DNA"/>
</dbReference>
<dbReference type="VEuPathDB" id="CryptoDB:Cvel_13067"/>
<evidence type="ECO:0000313" key="7">
    <source>
        <dbReference type="EMBL" id="CEM54802.1"/>
    </source>
</evidence>
<name>A0A0G4ICA2_9ALVE</name>
<gene>
    <name evidence="7" type="ORF">Cvel_13067</name>
</gene>
<dbReference type="PANTHER" id="PTHR10644">
    <property type="entry name" value="DNA REPAIR/RNA PROCESSING CPSF FAMILY"/>
    <property type="match status" value="1"/>
</dbReference>
<evidence type="ECO:0000256" key="1">
    <source>
        <dbReference type="ARBA" id="ARBA00004123"/>
    </source>
</evidence>
<evidence type="ECO:0000256" key="2">
    <source>
        <dbReference type="ARBA" id="ARBA00023242"/>
    </source>
</evidence>
<dbReference type="InterPro" id="IPR015943">
    <property type="entry name" value="WD40/YVTN_repeat-like_dom_sf"/>
</dbReference>
<dbReference type="SUPFAM" id="SSF50985">
    <property type="entry name" value="RCC1/BLIP-II"/>
    <property type="match status" value="1"/>
</dbReference>
<feature type="domain" description="RSE1/DDB1/CPSF1 C-terminal" evidence="5">
    <location>
        <begin position="1096"/>
        <end position="1190"/>
    </location>
</feature>
<dbReference type="Pfam" id="PF03178">
    <property type="entry name" value="CPSF_A"/>
    <property type="match status" value="2"/>
</dbReference>
<dbReference type="Pfam" id="PF10433">
    <property type="entry name" value="Beta-prop_RSE1_1st"/>
    <property type="match status" value="1"/>
</dbReference>
<dbReference type="InterPro" id="IPR050358">
    <property type="entry name" value="RSE1/DDB1/CFT1"/>
</dbReference>
<dbReference type="InterPro" id="IPR000408">
    <property type="entry name" value="Reg_chr_condens"/>
</dbReference>
<evidence type="ECO:0000256" key="4">
    <source>
        <dbReference type="SAM" id="MobiDB-lite"/>
    </source>
</evidence>
<proteinExistence type="predicted"/>
<dbReference type="PhylomeDB" id="A0A0G4ICA2"/>
<dbReference type="Pfam" id="PF00415">
    <property type="entry name" value="RCC1"/>
    <property type="match status" value="1"/>
</dbReference>
<keyword evidence="2" id="KW-0539">Nucleus</keyword>
<dbReference type="Gene3D" id="2.130.10.10">
    <property type="entry name" value="YVTN repeat-like/Quinoprotein amine dehydrogenase"/>
    <property type="match status" value="3"/>
</dbReference>
<dbReference type="Gene3D" id="2.130.10.30">
    <property type="entry name" value="Regulator of chromosome condensation 1/beta-lactamase-inhibitor protein II"/>
    <property type="match status" value="1"/>
</dbReference>
<dbReference type="InterPro" id="IPR009091">
    <property type="entry name" value="RCC1/BLIP-II"/>
</dbReference>
<evidence type="ECO:0008006" key="8">
    <source>
        <dbReference type="Google" id="ProtNLM"/>
    </source>
</evidence>
<evidence type="ECO:0000259" key="6">
    <source>
        <dbReference type="Pfam" id="PF10433"/>
    </source>
</evidence>
<dbReference type="PROSITE" id="PS50012">
    <property type="entry name" value="RCC1_3"/>
    <property type="match status" value="1"/>
</dbReference>
<evidence type="ECO:0000259" key="5">
    <source>
        <dbReference type="Pfam" id="PF03178"/>
    </source>
</evidence>
<protein>
    <recommendedName>
        <fullName evidence="8">Cleavage/polyadenylation specificity factor A subunit N-terminal domain-containing protein</fullName>
    </recommendedName>
</protein>
<accession>A0A0G4ICA2</accession>
<dbReference type="GO" id="GO:0005634">
    <property type="term" value="C:nucleus"/>
    <property type="evidence" value="ECO:0007669"/>
    <property type="project" value="UniProtKB-SubCell"/>
</dbReference>
<feature type="domain" description="RSE1/DDB1/CPSF1 first beta-propeller" evidence="6">
    <location>
        <begin position="14"/>
        <end position="430"/>
    </location>
</feature>
<sequence>MPVLYALPLQKPTAITCAVLGSFSALKQQELVVCRGGKVLEMLRVESPAGELSTTLMPSFSAEVFGSVCSMETIHFPKSGLCDCLLVGTDTGRVVILQYMGTESAASPGGAFVVVHQEGPGRAPAMQRFVPGPFLAVDPRGRGIMVAAVESLRFIHRIDREDMSVSSPLCAHSEKPSVMHALAGVDGGSSSSVLFVSIEEEFEVEVGEGRQNGRTDEGEGNPSSVEEKREKKKSSRLVLFLYHLDLEANWVIRRAVRPLPFSAHALIPLPLTRPGSCGVLVACAGFLLLLDDILSSPSSSSSAAVVNENQATAVCAFPRRLESPAYEVKWTGTGASEEKEGGEEAPGLLVTCWTVPKQRKDGLHFLVQTETGDVYKTRVDLHEGRQPVSMQVTLFESLPPAVCIVALKPDLLFLASETGDHGLYRVIPKEQLDPSVAALRVSPCNHSDMEEAEGAITAFNPTGYLVHLERMKEAFTLTSLAPATQLEIFSQPTACGPTDAQGPSQEVALCIACGAGPRSSIRVLRPGLATKHLAGAELGLWGAGAHAIFAVRHRFLQGQGGASDTRFLVYPRAESSDASASLWVMDVKDTDEILHASEENAFEKEATTLFVGNLADDSIVQIHQFGFRQIAPVDAMTGVERVEDWSFNQLQDGHLRDTLRHASVKTGCVSQDGRLLVMGVDTGAPNDDRLLMFELQRARTDGGWPGGDSGLLGEGGETERGEWVQLTDPRVEPGSFDTGAAITCVAAFKHMVAYGHQDGRVVLLRRRGAGGVSVWEKVQPQQGFNMGTLAPDMPTSIFLGSVGANLPSEAEPIPAGEVNLFIGTKLGRLVRYPVAPSVMDGGTSGGLLLLGEGEKGESRTLQGASHVTLAEVAAGGRTALTAFTGSKEGGPKSWLIYADPRMVMNPGHSPRLLYVPLSVKKAGGGEGAPPQGPPSVFFCAPFFFQNLDGESIAFVARDPGSDSISFLITRIQSLDEKFCEQRFDLSFTPRKMVPLPSHDPEIDLTGDVEQAETASSAESGAKRTVLAILETDHQAYTKTTQTKIKELLRPLGQAFSGSPSEASQRDDRQCGALRAGPGWWASEITVLDVGGDPAKALLSKVCLPQNEAAFCCAVVDFASKDLDFKEKKTRTLVVGTVTNMCPSPLKIPEASLRVYTWDSDFRLSLLHTTPFDGGHPLSLTAFGGKLLVGSSLSGTSGGSEREGDGEGSSKIGKLTLYCLGKQRLLRVCEYKNLRSGPVWMRAVGVRVFVGDRVGSFCVLNYGRVRNRFTLLCEDIVPRWLTCGETVDSLTVMGGDSFGNFFMNRIPGDVISSFNTAAANVEEVNASDRHWVEGRSDAGLNSGRCHKLDQEAAFHLGEVIMGVREVPTSGCLVALGLCGGLTGFVPLLSKEERGELQRLEAAMQVASPNLLQLAGRSHADYRSATFPVQNAVDGALCERFFHLPTAAQRAVAVRVCAPRPGVGVLHGGDAGPEECVSRVFKTLESLRERCFGRKISEVVRASPPLRLCSFGISVQSLFCLFVVLGSLLFEFPAGQAPHPHSSPQTALNLSDRFSPALSEGTETISMEGNSEGATGDPDFSEYGGSSSRPGVWFSLCLPQASRPVGVSVDTCTGTMADTVMDMVSGVACPSDSSTCVYEGWNDDHCDVQSRVSLVKSAGSEIFILVRPYDSRDDDGTFKLTVTFSVPYPHNSVQTAFELSDRFSPVGNEGVQTTFVEGVWLEATGDPDFSKCGGESSLPGVWFSLAVPPSSGPLAVSLFTSARAVVGVLSGTGCPSDSFAYECKGWADYRALPWASLERGRSKLFVLVHPHGQQERGNFNLTMTLSTPHPHDSVQTTFDLSDRFSPTLMEGTETTSVEGNWEGATEDGEFGECGGSASRPGTHTAIGVVSGTRYPSDSSVCQHKGWDGKWDDAKHLSSCGNGRSSRVSFVERGGVEVFVIVGQRGDGSGFNLTITVGLPEATRPTHLIAQGRRHSLAVSDQGEVFVFGSNDRGQLGLDDLGNFRVPTRVPSLSDIVDVCGGGEEA</sequence>
<feature type="repeat" description="RCC1" evidence="3">
    <location>
        <begin position="1980"/>
        <end position="2023"/>
    </location>
</feature>
<evidence type="ECO:0000256" key="3">
    <source>
        <dbReference type="PROSITE-ProRule" id="PRU00235"/>
    </source>
</evidence>
<feature type="region of interest" description="Disordered" evidence="4">
    <location>
        <begin position="205"/>
        <end position="230"/>
    </location>
</feature>
<reference evidence="7" key="1">
    <citation type="submission" date="2014-11" db="EMBL/GenBank/DDBJ databases">
        <authorList>
            <person name="Otto D Thomas"/>
            <person name="Naeem Raeece"/>
        </authorList>
    </citation>
    <scope>NUCLEOTIDE SEQUENCE</scope>
</reference>
<feature type="compositionally biased region" description="Basic and acidic residues" evidence="4">
    <location>
        <begin position="207"/>
        <end position="217"/>
    </location>
</feature>
<dbReference type="InterPro" id="IPR004871">
    <property type="entry name" value="RSE1/DDB1/CPSF1_C"/>
</dbReference>